<comment type="subcellular location">
    <subcellularLocation>
        <location evidence="1 7">Cell membrane</location>
        <topology evidence="1 7">Multi-pass membrane protein</topology>
    </subcellularLocation>
</comment>
<keyword evidence="4 7" id="KW-0812">Transmembrane</keyword>
<keyword evidence="3" id="KW-1003">Cell membrane</keyword>
<evidence type="ECO:0000256" key="7">
    <source>
        <dbReference type="RuleBase" id="RU363032"/>
    </source>
</evidence>
<dbReference type="InterPro" id="IPR035906">
    <property type="entry name" value="MetI-like_sf"/>
</dbReference>
<evidence type="ECO:0000313" key="9">
    <source>
        <dbReference type="EMBL" id="MDL5155567.1"/>
    </source>
</evidence>
<feature type="transmembrane region" description="Helical" evidence="7">
    <location>
        <begin position="229"/>
        <end position="249"/>
    </location>
</feature>
<evidence type="ECO:0000256" key="3">
    <source>
        <dbReference type="ARBA" id="ARBA00022475"/>
    </source>
</evidence>
<dbReference type="PANTHER" id="PTHR30151">
    <property type="entry name" value="ALKANE SULFONATE ABC TRANSPORTER-RELATED, MEMBRANE SUBUNIT"/>
    <property type="match status" value="1"/>
</dbReference>
<dbReference type="Gene3D" id="1.10.3720.10">
    <property type="entry name" value="MetI-like"/>
    <property type="match status" value="1"/>
</dbReference>
<proteinExistence type="inferred from homology"/>
<reference evidence="9 10" key="1">
    <citation type="submission" date="2023-06" db="EMBL/GenBank/DDBJ databases">
        <title>Actinomycetospora Odt1-22.</title>
        <authorList>
            <person name="Supong K."/>
        </authorList>
    </citation>
    <scope>NUCLEOTIDE SEQUENCE [LARGE SCALE GENOMIC DNA]</scope>
    <source>
        <strain evidence="9 10">Odt1-22</strain>
    </source>
</reference>
<name>A0ABT7M6Y8_9PSEU</name>
<dbReference type="PANTHER" id="PTHR30151:SF20">
    <property type="entry name" value="ABC TRANSPORTER PERMEASE PROTEIN HI_0355-RELATED"/>
    <property type="match status" value="1"/>
</dbReference>
<accession>A0ABT7M6Y8</accession>
<evidence type="ECO:0000256" key="2">
    <source>
        <dbReference type="ARBA" id="ARBA00022448"/>
    </source>
</evidence>
<organism evidence="9 10">
    <name type="scientific">Actinomycetospora termitidis</name>
    <dbReference type="NCBI Taxonomy" id="3053470"/>
    <lineage>
        <taxon>Bacteria</taxon>
        <taxon>Bacillati</taxon>
        <taxon>Actinomycetota</taxon>
        <taxon>Actinomycetes</taxon>
        <taxon>Pseudonocardiales</taxon>
        <taxon>Pseudonocardiaceae</taxon>
        <taxon>Actinomycetospora</taxon>
    </lineage>
</organism>
<sequence length="264" mass="26648">MTGHRPAWVGGLAGGLVVIALWWVAALVFFPPPPGAPPGAAGAVPTPPEMLAAMASDGAGFYAPNVAATASTALSGFLWGNGLAILLALLVVALPWLETLVLNIAVISYCLPVVAVGPILAVVFGGRTPSIALAAIFCFFTTTVGTLLGLRSADRAAMDVVTVFGGGRLDRIRRVQIVSAAPAVLAALKIAAPSAVLGAIIGEYLGGLDTGLGVAMTLAQQQLDAPRTWGIAVVCGLVAGAGYLVLGLVERFATPWSTGREAVS</sequence>
<protein>
    <submittedName>
        <fullName evidence="9">ABC transporter permease subunit</fullName>
    </submittedName>
</protein>
<dbReference type="Pfam" id="PF00528">
    <property type="entry name" value="BPD_transp_1"/>
    <property type="match status" value="1"/>
</dbReference>
<dbReference type="PROSITE" id="PS50928">
    <property type="entry name" value="ABC_TM1"/>
    <property type="match status" value="1"/>
</dbReference>
<feature type="domain" description="ABC transmembrane type-1" evidence="8">
    <location>
        <begin position="66"/>
        <end position="250"/>
    </location>
</feature>
<evidence type="ECO:0000259" key="8">
    <source>
        <dbReference type="PROSITE" id="PS50928"/>
    </source>
</evidence>
<evidence type="ECO:0000256" key="5">
    <source>
        <dbReference type="ARBA" id="ARBA00022989"/>
    </source>
</evidence>
<feature type="transmembrane region" description="Helical" evidence="7">
    <location>
        <begin position="131"/>
        <end position="150"/>
    </location>
</feature>
<feature type="transmembrane region" description="Helical" evidence="7">
    <location>
        <begin position="77"/>
        <end position="97"/>
    </location>
</feature>
<evidence type="ECO:0000256" key="6">
    <source>
        <dbReference type="ARBA" id="ARBA00023136"/>
    </source>
</evidence>
<evidence type="ECO:0000313" key="10">
    <source>
        <dbReference type="Proteomes" id="UP001231924"/>
    </source>
</evidence>
<evidence type="ECO:0000256" key="1">
    <source>
        <dbReference type="ARBA" id="ARBA00004651"/>
    </source>
</evidence>
<keyword evidence="6 7" id="KW-0472">Membrane</keyword>
<dbReference type="RefSeq" id="WP_286051644.1">
    <property type="nucleotide sequence ID" value="NZ_JASVWF010000001.1"/>
</dbReference>
<comment type="similarity">
    <text evidence="7">Belongs to the binding-protein-dependent transport system permease family.</text>
</comment>
<evidence type="ECO:0000256" key="4">
    <source>
        <dbReference type="ARBA" id="ARBA00022692"/>
    </source>
</evidence>
<keyword evidence="5 7" id="KW-1133">Transmembrane helix</keyword>
<dbReference type="EMBL" id="JASVWF010000001">
    <property type="protein sequence ID" value="MDL5155567.1"/>
    <property type="molecule type" value="Genomic_DNA"/>
</dbReference>
<feature type="transmembrane region" description="Helical" evidence="7">
    <location>
        <begin position="104"/>
        <end position="125"/>
    </location>
</feature>
<keyword evidence="2 7" id="KW-0813">Transport</keyword>
<dbReference type="InterPro" id="IPR000515">
    <property type="entry name" value="MetI-like"/>
</dbReference>
<gene>
    <name evidence="9" type="ORF">QRT03_06355</name>
</gene>
<feature type="transmembrane region" description="Helical" evidence="7">
    <location>
        <begin position="7"/>
        <end position="30"/>
    </location>
</feature>
<comment type="caution">
    <text evidence="9">The sequence shown here is derived from an EMBL/GenBank/DDBJ whole genome shotgun (WGS) entry which is preliminary data.</text>
</comment>
<keyword evidence="10" id="KW-1185">Reference proteome</keyword>
<dbReference type="SUPFAM" id="SSF161098">
    <property type="entry name" value="MetI-like"/>
    <property type="match status" value="1"/>
</dbReference>
<feature type="transmembrane region" description="Helical" evidence="7">
    <location>
        <begin position="177"/>
        <end position="201"/>
    </location>
</feature>
<dbReference type="Proteomes" id="UP001231924">
    <property type="component" value="Unassembled WGS sequence"/>
</dbReference>